<dbReference type="Proteomes" id="UP001501821">
    <property type="component" value="Unassembled WGS sequence"/>
</dbReference>
<dbReference type="PANTHER" id="PTHR30005">
    <property type="entry name" value="EXOPOLYPHOSPHATASE"/>
    <property type="match status" value="1"/>
</dbReference>
<protein>
    <submittedName>
        <fullName evidence="2">Ppx/GppA phosphatase family protein</fullName>
    </submittedName>
</protein>
<reference evidence="3" key="1">
    <citation type="journal article" date="2019" name="Int. J. Syst. Evol. Microbiol.">
        <title>The Global Catalogue of Microorganisms (GCM) 10K type strain sequencing project: providing services to taxonomists for standard genome sequencing and annotation.</title>
        <authorList>
            <consortium name="The Broad Institute Genomics Platform"/>
            <consortium name="The Broad Institute Genome Sequencing Center for Infectious Disease"/>
            <person name="Wu L."/>
            <person name="Ma J."/>
        </authorList>
    </citation>
    <scope>NUCLEOTIDE SEQUENCE [LARGE SCALE GENOMIC DNA]</scope>
    <source>
        <strain evidence="3">JCM 16953</strain>
    </source>
</reference>
<dbReference type="SUPFAM" id="SSF53067">
    <property type="entry name" value="Actin-like ATPase domain"/>
    <property type="match status" value="2"/>
</dbReference>
<gene>
    <name evidence="2" type="ORF">GCM10022242_29310</name>
</gene>
<comment type="caution">
    <text evidence="2">The sequence shown here is derived from an EMBL/GenBank/DDBJ whole genome shotgun (WGS) entry which is preliminary data.</text>
</comment>
<dbReference type="Pfam" id="PF02541">
    <property type="entry name" value="Ppx-GppA"/>
    <property type="match status" value="1"/>
</dbReference>
<evidence type="ECO:0000313" key="2">
    <source>
        <dbReference type="EMBL" id="GAA3826131.1"/>
    </source>
</evidence>
<sequence>MIAAIDCGTNTIKLLVGDPSDESTVVRQSRMVRLGQGVDRTGRLAPEALERAFAAIDEYAAIIEEAGVERIRFCATSATRDSENAAEFAEGVRQRLGVEPEVLSGEEEARLAFAGAVRFLDPAPADPVLVVDIGGGSTELIVGSRASGPRSAYSMDIGSVRLHERRIENDPPTAAEIDAVVGDIDAALDACPFDPREAASMVGVAGTITTVAAGVLGLEEYDRNRIDRQRLAVADVHRTVERLVGMTVAERRALGYVHPGRADVIDAGALVLDRVLRRTTLDTMTVAETDILDGIAWSLVEG</sequence>
<feature type="domain" description="Ppx/GppA phosphatase N-terminal" evidence="1">
    <location>
        <begin position="23"/>
        <end position="298"/>
    </location>
</feature>
<dbReference type="Gene3D" id="3.30.420.40">
    <property type="match status" value="1"/>
</dbReference>
<dbReference type="InterPro" id="IPR050273">
    <property type="entry name" value="GppA/Ppx_hydrolase"/>
</dbReference>
<evidence type="ECO:0000259" key="1">
    <source>
        <dbReference type="Pfam" id="PF02541"/>
    </source>
</evidence>
<dbReference type="Gene3D" id="3.30.420.150">
    <property type="entry name" value="Exopolyphosphatase. Domain 2"/>
    <property type="match status" value="1"/>
</dbReference>
<keyword evidence="3" id="KW-1185">Reference proteome</keyword>
<dbReference type="InterPro" id="IPR003695">
    <property type="entry name" value="Ppx_GppA_N"/>
</dbReference>
<organism evidence="2 3">
    <name type="scientific">Nocardioides panacisoli</name>
    <dbReference type="NCBI Taxonomy" id="627624"/>
    <lineage>
        <taxon>Bacteria</taxon>
        <taxon>Bacillati</taxon>
        <taxon>Actinomycetota</taxon>
        <taxon>Actinomycetes</taxon>
        <taxon>Propionibacteriales</taxon>
        <taxon>Nocardioidaceae</taxon>
        <taxon>Nocardioides</taxon>
    </lineage>
</organism>
<dbReference type="PANTHER" id="PTHR30005:SF13">
    <property type="entry name" value="EXOPOLYPHOSPHATASE 2"/>
    <property type="match status" value="1"/>
</dbReference>
<accession>A0ABP7ITR3</accession>
<dbReference type="InterPro" id="IPR043129">
    <property type="entry name" value="ATPase_NBD"/>
</dbReference>
<name>A0ABP7ITR3_9ACTN</name>
<evidence type="ECO:0000313" key="3">
    <source>
        <dbReference type="Proteomes" id="UP001501821"/>
    </source>
</evidence>
<dbReference type="CDD" id="cd24054">
    <property type="entry name" value="ASKHA_NBD_AaPPX-GppA_MtPPX2-like"/>
    <property type="match status" value="1"/>
</dbReference>
<proteinExistence type="predicted"/>
<dbReference type="EMBL" id="BAABAH010000011">
    <property type="protein sequence ID" value="GAA3826131.1"/>
    <property type="molecule type" value="Genomic_DNA"/>
</dbReference>